<dbReference type="RefSeq" id="WP_379790577.1">
    <property type="nucleotide sequence ID" value="NZ_JBHSQB010000004.1"/>
</dbReference>
<evidence type="ECO:0000313" key="3">
    <source>
        <dbReference type="EMBL" id="MFC6095890.1"/>
    </source>
</evidence>
<protein>
    <submittedName>
        <fullName evidence="3">Uncharacterized protein</fullName>
    </submittedName>
</protein>
<proteinExistence type="predicted"/>
<evidence type="ECO:0000256" key="1">
    <source>
        <dbReference type="SAM" id="MobiDB-lite"/>
    </source>
</evidence>
<organism evidence="3 4">
    <name type="scientific">Flavobacterium qiangtangense</name>
    <dbReference type="NCBI Taxonomy" id="1442595"/>
    <lineage>
        <taxon>Bacteria</taxon>
        <taxon>Pseudomonadati</taxon>
        <taxon>Bacteroidota</taxon>
        <taxon>Flavobacteriia</taxon>
        <taxon>Flavobacteriales</taxon>
        <taxon>Flavobacteriaceae</taxon>
        <taxon>Flavobacterium</taxon>
    </lineage>
</organism>
<dbReference type="Proteomes" id="UP001596287">
    <property type="component" value="Unassembled WGS sequence"/>
</dbReference>
<sequence>MKKSTTLLYLALLLGILIGACTPCDDGDPADSNSVELNQTHIDSSSVD</sequence>
<feature type="compositionally biased region" description="Polar residues" evidence="1">
    <location>
        <begin position="31"/>
        <end position="48"/>
    </location>
</feature>
<accession>A0ABW1PJT1</accession>
<feature type="signal peptide" evidence="2">
    <location>
        <begin position="1"/>
        <end position="26"/>
    </location>
</feature>
<feature type="chain" id="PRO_5045692904" evidence="2">
    <location>
        <begin position="27"/>
        <end position="48"/>
    </location>
</feature>
<feature type="region of interest" description="Disordered" evidence="1">
    <location>
        <begin position="29"/>
        <end position="48"/>
    </location>
</feature>
<name>A0ABW1PJT1_9FLAO</name>
<evidence type="ECO:0000256" key="2">
    <source>
        <dbReference type="SAM" id="SignalP"/>
    </source>
</evidence>
<keyword evidence="4" id="KW-1185">Reference proteome</keyword>
<dbReference type="EMBL" id="JBHSQB010000004">
    <property type="protein sequence ID" value="MFC6095890.1"/>
    <property type="molecule type" value="Genomic_DNA"/>
</dbReference>
<reference evidence="4" key="1">
    <citation type="journal article" date="2019" name="Int. J. Syst. Evol. Microbiol.">
        <title>The Global Catalogue of Microorganisms (GCM) 10K type strain sequencing project: providing services to taxonomists for standard genome sequencing and annotation.</title>
        <authorList>
            <consortium name="The Broad Institute Genomics Platform"/>
            <consortium name="The Broad Institute Genome Sequencing Center for Infectious Disease"/>
            <person name="Wu L."/>
            <person name="Ma J."/>
        </authorList>
    </citation>
    <scope>NUCLEOTIDE SEQUENCE [LARGE SCALE GENOMIC DNA]</scope>
    <source>
        <strain evidence="4">CCUG 49679</strain>
    </source>
</reference>
<gene>
    <name evidence="3" type="ORF">ACFPVY_04465</name>
</gene>
<keyword evidence="2" id="KW-0732">Signal</keyword>
<dbReference type="PROSITE" id="PS51257">
    <property type="entry name" value="PROKAR_LIPOPROTEIN"/>
    <property type="match status" value="1"/>
</dbReference>
<evidence type="ECO:0000313" key="4">
    <source>
        <dbReference type="Proteomes" id="UP001596287"/>
    </source>
</evidence>
<comment type="caution">
    <text evidence="3">The sequence shown here is derived from an EMBL/GenBank/DDBJ whole genome shotgun (WGS) entry which is preliminary data.</text>
</comment>